<evidence type="ECO:0000313" key="12">
    <source>
        <dbReference type="Ensembl" id="ENSSDUP00000021546.1"/>
    </source>
</evidence>
<sequence length="431" mass="47869">MMWGVAFIFFYVQAKVMSHEIKVECREFHNFPPTNDTSPSLLGALKVEQVTVGQQDMLNISWAISIDASIEHLMGTLIKTGESSYLCKYKPHLARANITASKQQWFHHLVKASYGSILIQATNLPLPPLGSGPSYKYERIMVSLPIQSVTLKSTQVPTDFTLVEITTSPLRTERVTGIIFGGLIGLMILSFCYIIYKSCGANIAKSFGFKSLPQSPTLPVPVLLVYPAENSAFQRAVVTLAEFLQWHGGCNVAIDMWQQGKIAELGPMRWLAEQAKTAERVLIICPQPSSQPSHSPPDCSLPEPSIPAAAHDLYPLILNMVAGHAKSASDLGKFWVVQLAKQSNKRPSNVSLELRACKTFCLMKDLKKLCRRLHTHRRDEKKISDLIFRPGISYSEKSTVELREAVEKHFQKGGTTGNCGHLCLNTCNENI</sequence>
<keyword evidence="13" id="KW-1185">Reference proteome</keyword>
<evidence type="ECO:0000256" key="5">
    <source>
        <dbReference type="ARBA" id="ARBA00022989"/>
    </source>
</evidence>
<feature type="chain" id="PRO_5017232836" evidence="10">
    <location>
        <begin position="19"/>
        <end position="431"/>
    </location>
</feature>
<evidence type="ECO:0000256" key="10">
    <source>
        <dbReference type="SAM" id="SignalP"/>
    </source>
</evidence>
<dbReference type="RefSeq" id="XP_022599330.1">
    <property type="nucleotide sequence ID" value="XM_022743609.1"/>
</dbReference>
<keyword evidence="5 9" id="KW-1133">Transmembrane helix</keyword>
<comment type="subcellular location">
    <subcellularLocation>
        <location evidence="1">Cell membrane</location>
        <topology evidence="1">Single-pass type I membrane protein</topology>
    </subcellularLocation>
</comment>
<dbReference type="Pfam" id="PF08357">
    <property type="entry name" value="SEFIR"/>
    <property type="match status" value="1"/>
</dbReference>
<evidence type="ECO:0000259" key="11">
    <source>
        <dbReference type="PROSITE" id="PS51534"/>
    </source>
</evidence>
<evidence type="ECO:0000256" key="9">
    <source>
        <dbReference type="SAM" id="Phobius"/>
    </source>
</evidence>
<dbReference type="OMA" id="ELSKFWV"/>
<dbReference type="GO" id="GO:0030368">
    <property type="term" value="F:interleukin-17 receptor activity"/>
    <property type="evidence" value="ECO:0007669"/>
    <property type="project" value="InterPro"/>
</dbReference>
<dbReference type="AlphaFoldDB" id="A0A3B4USB7"/>
<reference evidence="12" key="1">
    <citation type="submission" date="2025-08" db="UniProtKB">
        <authorList>
            <consortium name="Ensembl"/>
        </authorList>
    </citation>
    <scope>IDENTIFICATION</scope>
</reference>
<dbReference type="GeneID" id="111220526"/>
<evidence type="ECO:0000256" key="8">
    <source>
        <dbReference type="ARBA" id="ARBA00023180"/>
    </source>
</evidence>
<feature type="signal peptide" evidence="10">
    <location>
        <begin position="1"/>
        <end position="18"/>
    </location>
</feature>
<dbReference type="Proteomes" id="UP000261420">
    <property type="component" value="Unplaced"/>
</dbReference>
<protein>
    <submittedName>
        <fullName evidence="12">Uncharacterized LOC111220526</fullName>
    </submittedName>
</protein>
<dbReference type="InterPro" id="IPR038683">
    <property type="entry name" value="IL17RA/B_FnIII-like_1_sf"/>
</dbReference>
<keyword evidence="8" id="KW-0325">Glycoprotein</keyword>
<keyword evidence="2" id="KW-1003">Cell membrane</keyword>
<dbReference type="PANTHER" id="PTHR15583">
    <property type="entry name" value="INTERLEUKIN-17 RECEPTOR"/>
    <property type="match status" value="1"/>
</dbReference>
<dbReference type="GeneTree" id="ENSGT00930000151761"/>
<organism evidence="12 13">
    <name type="scientific">Seriola dumerili</name>
    <name type="common">Greater amberjack</name>
    <name type="synonym">Caranx dumerili</name>
    <dbReference type="NCBI Taxonomy" id="41447"/>
    <lineage>
        <taxon>Eukaryota</taxon>
        <taxon>Metazoa</taxon>
        <taxon>Chordata</taxon>
        <taxon>Craniata</taxon>
        <taxon>Vertebrata</taxon>
        <taxon>Euteleostomi</taxon>
        <taxon>Actinopterygii</taxon>
        <taxon>Neopterygii</taxon>
        <taxon>Teleostei</taxon>
        <taxon>Neoteleostei</taxon>
        <taxon>Acanthomorphata</taxon>
        <taxon>Carangaria</taxon>
        <taxon>Carangiformes</taxon>
        <taxon>Carangidae</taxon>
        <taxon>Seriola</taxon>
    </lineage>
</organism>
<dbReference type="PANTHER" id="PTHR15583:SF11">
    <property type="entry name" value="INTERLEUKIN-17 RECEPTOR B"/>
    <property type="match status" value="1"/>
</dbReference>
<feature type="transmembrane region" description="Helical" evidence="9">
    <location>
        <begin position="175"/>
        <end position="196"/>
    </location>
</feature>
<evidence type="ECO:0000256" key="1">
    <source>
        <dbReference type="ARBA" id="ARBA00004251"/>
    </source>
</evidence>
<evidence type="ECO:0000256" key="2">
    <source>
        <dbReference type="ARBA" id="ARBA00022475"/>
    </source>
</evidence>
<dbReference type="Gene3D" id="2.60.40.2160">
    <property type="entry name" value="Interleukin-17 receptor A/B, fibronectin-III-like domain 1"/>
    <property type="match status" value="1"/>
</dbReference>
<keyword evidence="6 9" id="KW-0472">Membrane</keyword>
<reference evidence="12" key="2">
    <citation type="submission" date="2025-09" db="UniProtKB">
        <authorList>
            <consortium name="Ensembl"/>
        </authorList>
    </citation>
    <scope>IDENTIFICATION</scope>
</reference>
<accession>A0A3B4USB7</accession>
<evidence type="ECO:0000313" key="13">
    <source>
        <dbReference type="Proteomes" id="UP000261420"/>
    </source>
</evidence>
<dbReference type="PROSITE" id="PS51534">
    <property type="entry name" value="SEFIR"/>
    <property type="match status" value="1"/>
</dbReference>
<keyword evidence="4 10" id="KW-0732">Signal</keyword>
<evidence type="ECO:0000256" key="6">
    <source>
        <dbReference type="ARBA" id="ARBA00023136"/>
    </source>
</evidence>
<keyword evidence="3 9" id="KW-0812">Transmembrane</keyword>
<dbReference type="KEGG" id="sdu:111220526"/>
<dbReference type="InterPro" id="IPR039465">
    <property type="entry name" value="IL-17_rcpt-like"/>
</dbReference>
<dbReference type="Gene3D" id="3.40.50.11530">
    <property type="match status" value="1"/>
</dbReference>
<proteinExistence type="predicted"/>
<evidence type="ECO:0000256" key="7">
    <source>
        <dbReference type="ARBA" id="ARBA00023170"/>
    </source>
</evidence>
<evidence type="ECO:0000256" key="4">
    <source>
        <dbReference type="ARBA" id="ARBA00022729"/>
    </source>
</evidence>
<dbReference type="Ensembl" id="ENSSDUT00000021940.1">
    <property type="protein sequence ID" value="ENSSDUP00000021546.1"/>
    <property type="gene ID" value="ENSSDUG00000015680.1"/>
</dbReference>
<dbReference type="GO" id="GO:0005886">
    <property type="term" value="C:plasma membrane"/>
    <property type="evidence" value="ECO:0007669"/>
    <property type="project" value="UniProtKB-SubCell"/>
</dbReference>
<keyword evidence="7" id="KW-0675">Receptor</keyword>
<dbReference type="STRING" id="41447.ENSSDUP00000021546"/>
<evidence type="ECO:0000256" key="3">
    <source>
        <dbReference type="ARBA" id="ARBA00022692"/>
    </source>
</evidence>
<name>A0A3B4USB7_SERDU</name>
<dbReference type="InterPro" id="IPR013568">
    <property type="entry name" value="SEFIR_dom"/>
</dbReference>
<feature type="domain" description="SEFIR" evidence="11">
    <location>
        <begin position="219"/>
        <end position="371"/>
    </location>
</feature>